<dbReference type="EMBL" id="JACIDA010000002">
    <property type="protein sequence ID" value="MBB3872951.1"/>
    <property type="molecule type" value="Genomic_DNA"/>
</dbReference>
<dbReference type="Proteomes" id="UP000532936">
    <property type="component" value="Unassembled WGS sequence"/>
</dbReference>
<protein>
    <submittedName>
        <fullName evidence="3">Mannose-6-phosphate isomerase</fullName>
        <ecNumber evidence="3">5.3.1.8</ecNumber>
    </submittedName>
</protein>
<dbReference type="EC" id="5.3.1.8" evidence="3"/>
<dbReference type="InterPro" id="IPR010819">
    <property type="entry name" value="AGE/CE"/>
</dbReference>
<comment type="similarity">
    <text evidence="1">Belongs to the N-acylglucosamine 2-epimerase family.</text>
</comment>
<name>A0A7W6F0C5_9CAUL</name>
<evidence type="ECO:0000313" key="4">
    <source>
        <dbReference type="Proteomes" id="UP000532936"/>
    </source>
</evidence>
<evidence type="ECO:0000256" key="1">
    <source>
        <dbReference type="ARBA" id="ARBA00008558"/>
    </source>
</evidence>
<dbReference type="InterPro" id="IPR008928">
    <property type="entry name" value="6-hairpin_glycosidase_sf"/>
</dbReference>
<organism evidence="3 4">
    <name type="scientific">Brevundimonas mediterranea</name>
    <dbReference type="NCBI Taxonomy" id="74329"/>
    <lineage>
        <taxon>Bacteria</taxon>
        <taxon>Pseudomonadati</taxon>
        <taxon>Pseudomonadota</taxon>
        <taxon>Alphaproteobacteria</taxon>
        <taxon>Caulobacterales</taxon>
        <taxon>Caulobacteraceae</taxon>
        <taxon>Brevundimonas</taxon>
    </lineage>
</organism>
<gene>
    <name evidence="3" type="ORF">GGR11_002504</name>
</gene>
<accession>A0A7W6F0C5</accession>
<dbReference type="Pfam" id="PF07221">
    <property type="entry name" value="GlcNAc_2-epim"/>
    <property type="match status" value="1"/>
</dbReference>
<dbReference type="AlphaFoldDB" id="A0A7W6F0C5"/>
<evidence type="ECO:0000256" key="2">
    <source>
        <dbReference type="ARBA" id="ARBA00023235"/>
    </source>
</evidence>
<dbReference type="GO" id="GO:0005975">
    <property type="term" value="P:carbohydrate metabolic process"/>
    <property type="evidence" value="ECO:0007669"/>
    <property type="project" value="InterPro"/>
</dbReference>
<dbReference type="GO" id="GO:0004476">
    <property type="term" value="F:mannose-6-phosphate isomerase activity"/>
    <property type="evidence" value="ECO:0007669"/>
    <property type="project" value="UniProtKB-EC"/>
</dbReference>
<evidence type="ECO:0000313" key="3">
    <source>
        <dbReference type="EMBL" id="MBB3872951.1"/>
    </source>
</evidence>
<comment type="caution">
    <text evidence="3">The sequence shown here is derived from an EMBL/GenBank/DDBJ whole genome shotgun (WGS) entry which is preliminary data.</text>
</comment>
<dbReference type="SUPFAM" id="SSF48208">
    <property type="entry name" value="Six-hairpin glycosidases"/>
    <property type="match status" value="1"/>
</dbReference>
<reference evidence="3 4" key="1">
    <citation type="submission" date="2020-08" db="EMBL/GenBank/DDBJ databases">
        <title>Genomic Encyclopedia of Type Strains, Phase IV (KMG-IV): sequencing the most valuable type-strain genomes for metagenomic binning, comparative biology and taxonomic classification.</title>
        <authorList>
            <person name="Goeker M."/>
        </authorList>
    </citation>
    <scope>NUCLEOTIDE SEQUENCE [LARGE SCALE GENOMIC DNA]</scope>
    <source>
        <strain evidence="3 4">DSM 14878</strain>
    </source>
</reference>
<dbReference type="PANTHER" id="PTHR15108">
    <property type="entry name" value="N-ACYLGLUCOSAMINE-2-EPIMERASE"/>
    <property type="match status" value="1"/>
</dbReference>
<proteinExistence type="inferred from homology"/>
<dbReference type="Gene3D" id="1.50.10.10">
    <property type="match status" value="1"/>
</dbReference>
<sequence length="371" mass="42066">MTQAIRLQEAAQEASHWLFEVAIPLWLERGVDWERGGYYDALSFTGVENASDFKRLRVTTRQIYVFAEAARLGVSKAQAGAEHGLHFLRTNLRNSDGGFVARTDLAGRVIDDTRDLYDLAFSLFAFAHGFRLLRDEDLRTEAVNLVDFILERLSHPCGGFQEALPSRLPRRQNPHMHLLEAALACSEHMGDAVFRTLSETLIELCILRFFDAKNSAIYEFFSDDLSEPLSVEGRKVTEPGHHFEWIWLFHEAERILDRGMPSVVELASSTLRRGRDPVSGLLFGEVYDNGDVSQASVRLWPHTEWLKATLVSDHAGSPIEAWRALNSFLTPNGLWREVWNAEEQRFEEPASPASSLYHITVAVSELRRKVG</sequence>
<keyword evidence="2 3" id="KW-0413">Isomerase</keyword>
<dbReference type="RefSeq" id="WP_183197433.1">
    <property type="nucleotide sequence ID" value="NZ_JACIDA010000002.1"/>
</dbReference>
<dbReference type="InterPro" id="IPR012341">
    <property type="entry name" value="6hp_glycosidase-like_sf"/>
</dbReference>